<comment type="similarity">
    <text evidence="1">Belongs to the TRAFAC class TrmE-Era-EngA-EngB-Septin-like GTPase superfamily. AIG1/Toc34/Toc159-like paraseptin GTPase family. IAN subfamily.</text>
</comment>
<dbReference type="RefSeq" id="XP_005093066.2">
    <property type="nucleotide sequence ID" value="XM_005093009.3"/>
</dbReference>
<dbReference type="PROSITE" id="PS51720">
    <property type="entry name" value="G_AIG1"/>
    <property type="match status" value="1"/>
</dbReference>
<dbReference type="Pfam" id="PF04548">
    <property type="entry name" value="AIG1"/>
    <property type="match status" value="1"/>
</dbReference>
<dbReference type="InterPro" id="IPR006703">
    <property type="entry name" value="G_AIG1"/>
</dbReference>
<dbReference type="GeneID" id="101860390"/>
<dbReference type="SUPFAM" id="SSF52540">
    <property type="entry name" value="P-loop containing nucleoside triphosphate hydrolases"/>
    <property type="match status" value="1"/>
</dbReference>
<organism evidence="6 7">
    <name type="scientific">Aplysia californica</name>
    <name type="common">California sea hare</name>
    <dbReference type="NCBI Taxonomy" id="6500"/>
    <lineage>
        <taxon>Eukaryota</taxon>
        <taxon>Metazoa</taxon>
        <taxon>Spiralia</taxon>
        <taxon>Lophotrochozoa</taxon>
        <taxon>Mollusca</taxon>
        <taxon>Gastropoda</taxon>
        <taxon>Heterobranchia</taxon>
        <taxon>Euthyneura</taxon>
        <taxon>Tectipleura</taxon>
        <taxon>Aplysiida</taxon>
        <taxon>Aplysioidea</taxon>
        <taxon>Aplysiidae</taxon>
        <taxon>Aplysia</taxon>
    </lineage>
</organism>
<dbReference type="PANTHER" id="PTHR10903">
    <property type="entry name" value="GTPASE, IMAP FAMILY MEMBER-RELATED"/>
    <property type="match status" value="1"/>
</dbReference>
<name>A0ABM0JGB7_APLCA</name>
<feature type="domain" description="AIG1-type G" evidence="5">
    <location>
        <begin position="16"/>
        <end position="227"/>
    </location>
</feature>
<evidence type="ECO:0000313" key="7">
    <source>
        <dbReference type="RefSeq" id="XP_005093066.2"/>
    </source>
</evidence>
<dbReference type="Gene3D" id="3.40.50.300">
    <property type="entry name" value="P-loop containing nucleotide triphosphate hydrolases"/>
    <property type="match status" value="1"/>
</dbReference>
<evidence type="ECO:0000256" key="2">
    <source>
        <dbReference type="ARBA" id="ARBA00022741"/>
    </source>
</evidence>
<reference evidence="7" key="1">
    <citation type="submission" date="2025-08" db="UniProtKB">
        <authorList>
            <consortium name="RefSeq"/>
        </authorList>
    </citation>
    <scope>IDENTIFICATION</scope>
</reference>
<sequence>MYRPGDVPNWRYASSIVDYNLFLIGKTGHGKSSTGNTILGKEAFGVSDNAESATINVQVATARRGGRHFRVVDSPGLADTRLSSAAAISKACEDTRTGILQCPEGVDAFLLVLKYGNRFTQEEQETLASLRSILGPNVIRDFCVIVFTHGESFDMKNKKTGVSFPEWCQQQTGALSTVLEECEYRCVLFYNLDPDKMAAPMEELLRHVATIRQQSGCYTQAMFSAMAPQHQQLIVQANAPQLRQNFDSETHNLRMQLNNIQSSSDGFDSKLSQLASLLGQVQTAQQRATQEDSGTGVLSSQLQALSALGSDVTNQQSSVTSNKQAENLRREAERVRLETERVEAERRRHHRRRRRFLFF</sequence>
<keyword evidence="4" id="KW-0175">Coiled coil</keyword>
<feature type="coiled-coil region" evidence="4">
    <location>
        <begin position="318"/>
        <end position="347"/>
    </location>
</feature>
<evidence type="ECO:0000256" key="1">
    <source>
        <dbReference type="ARBA" id="ARBA00008535"/>
    </source>
</evidence>
<keyword evidence="6" id="KW-1185">Reference proteome</keyword>
<evidence type="ECO:0000256" key="4">
    <source>
        <dbReference type="SAM" id="Coils"/>
    </source>
</evidence>
<dbReference type="Proteomes" id="UP000694888">
    <property type="component" value="Unplaced"/>
</dbReference>
<keyword evidence="2" id="KW-0547">Nucleotide-binding</keyword>
<dbReference type="InterPro" id="IPR045058">
    <property type="entry name" value="GIMA/IAN/Toc"/>
</dbReference>
<evidence type="ECO:0000313" key="6">
    <source>
        <dbReference type="Proteomes" id="UP000694888"/>
    </source>
</evidence>
<dbReference type="PANTHER" id="PTHR10903:SF184">
    <property type="entry name" value="GTP-BINDING PROTEIN A"/>
    <property type="match status" value="1"/>
</dbReference>
<gene>
    <name evidence="7" type="primary">LOC101860390</name>
</gene>
<accession>A0ABM0JGB7</accession>
<evidence type="ECO:0000259" key="5">
    <source>
        <dbReference type="PROSITE" id="PS51720"/>
    </source>
</evidence>
<proteinExistence type="inferred from homology"/>
<evidence type="ECO:0000256" key="3">
    <source>
        <dbReference type="ARBA" id="ARBA00023134"/>
    </source>
</evidence>
<keyword evidence="3" id="KW-0342">GTP-binding</keyword>
<protein>
    <submittedName>
        <fullName evidence="7">GTPase IMAP family member 7</fullName>
    </submittedName>
</protein>
<dbReference type="InterPro" id="IPR027417">
    <property type="entry name" value="P-loop_NTPase"/>
</dbReference>